<comment type="caution">
    <text evidence="2">The sequence shown here is derived from an EMBL/GenBank/DDBJ whole genome shotgun (WGS) entry which is preliminary data.</text>
</comment>
<gene>
    <name evidence="2" type="ORF">O3G_MSEX007209</name>
</gene>
<accession>A0A922CLK6</accession>
<sequence>MYRPMLLFLGLAALACLTSGMVVSDADALYNNVVVGDYENAVWDSKQLYRRGRGSVISEAVEKLVKDSIRHTMEYAYKLWTLEGSDIVKERFPIQFRIILGDNPVKIINKRDNLAIKLGAQTDDAGDRIAYGDKDDKNSDNVSWRFVPIYEDKKVFFKIVNNKRHQYLKLGTAADDAGDHSVYGASGTHSYRLHWYLQPASLDGEGPKMYRPMLLFLGLAALACLTSGMVVSDADALYNNVVVGDYENAVWDSKQLYRRGRGSVISEAVEKLVKDSIRHTMEYAYKLWTLEGSDIVKERFPIQFRIILGDNPVKIINKRDNLAIKLGAQTDDAGDRIAYGDKDDKNSDNVSWRFVPIYEDKKVFFKIVNNKRHQYLKLGTAADDAGDHSVYGASGTHSYRLHWYLQPASLDGEVLFYIFNREYRQSLKLSRAVDDMGDRTVYSHC</sequence>
<proteinExistence type="predicted"/>
<evidence type="ECO:0000313" key="2">
    <source>
        <dbReference type="EMBL" id="KAG6451520.1"/>
    </source>
</evidence>
<reference evidence="2" key="2">
    <citation type="submission" date="2020-12" db="EMBL/GenBank/DDBJ databases">
        <authorList>
            <person name="Kanost M."/>
        </authorList>
    </citation>
    <scope>NUCLEOTIDE SEQUENCE</scope>
</reference>
<organism evidence="2 3">
    <name type="scientific">Manduca sexta</name>
    <name type="common">Tobacco hawkmoth</name>
    <name type="synonym">Tobacco hornworm</name>
    <dbReference type="NCBI Taxonomy" id="7130"/>
    <lineage>
        <taxon>Eukaryota</taxon>
        <taxon>Metazoa</taxon>
        <taxon>Ecdysozoa</taxon>
        <taxon>Arthropoda</taxon>
        <taxon>Hexapoda</taxon>
        <taxon>Insecta</taxon>
        <taxon>Pterygota</taxon>
        <taxon>Neoptera</taxon>
        <taxon>Endopterygota</taxon>
        <taxon>Lepidoptera</taxon>
        <taxon>Glossata</taxon>
        <taxon>Ditrysia</taxon>
        <taxon>Bombycoidea</taxon>
        <taxon>Sphingidae</taxon>
        <taxon>Sphinginae</taxon>
        <taxon>Sphingini</taxon>
        <taxon>Manduca</taxon>
    </lineage>
</organism>
<dbReference type="Proteomes" id="UP000791440">
    <property type="component" value="Unassembled WGS sequence"/>
</dbReference>
<keyword evidence="3" id="KW-1185">Reference proteome</keyword>
<evidence type="ECO:0000256" key="1">
    <source>
        <dbReference type="SAM" id="SignalP"/>
    </source>
</evidence>
<keyword evidence="1" id="KW-0732">Signal</keyword>
<dbReference type="InterPro" id="IPR004943">
    <property type="entry name" value="Lipoprotein_11"/>
</dbReference>
<dbReference type="EMBL" id="JH668409">
    <property type="protein sequence ID" value="KAG6451520.1"/>
    <property type="molecule type" value="Genomic_DNA"/>
</dbReference>
<dbReference type="AlphaFoldDB" id="A0A922CLK6"/>
<evidence type="ECO:0000313" key="3">
    <source>
        <dbReference type="Proteomes" id="UP000791440"/>
    </source>
</evidence>
<protein>
    <submittedName>
        <fullName evidence="2">Uncharacterized protein</fullName>
    </submittedName>
</protein>
<feature type="chain" id="PRO_5038139652" evidence="1">
    <location>
        <begin position="21"/>
        <end position="445"/>
    </location>
</feature>
<feature type="signal peptide" evidence="1">
    <location>
        <begin position="1"/>
        <end position="20"/>
    </location>
</feature>
<dbReference type="Pfam" id="PF03260">
    <property type="entry name" value="Lipoprotein_11"/>
    <property type="match status" value="2"/>
</dbReference>
<name>A0A922CLK6_MANSE</name>
<reference evidence="2" key="1">
    <citation type="journal article" date="2016" name="Insect Biochem. Mol. Biol.">
        <title>Multifaceted biological insights from a draft genome sequence of the tobacco hornworm moth, Manduca sexta.</title>
        <authorList>
            <person name="Kanost M.R."/>
            <person name="Arrese E.L."/>
            <person name="Cao X."/>
            <person name="Chen Y.R."/>
            <person name="Chellapilla S."/>
            <person name="Goldsmith M.R."/>
            <person name="Grosse-Wilde E."/>
            <person name="Heckel D.G."/>
            <person name="Herndon N."/>
            <person name="Jiang H."/>
            <person name="Papanicolaou A."/>
            <person name="Qu J."/>
            <person name="Soulages J.L."/>
            <person name="Vogel H."/>
            <person name="Walters J."/>
            <person name="Waterhouse R.M."/>
            <person name="Ahn S.J."/>
            <person name="Almeida F.C."/>
            <person name="An C."/>
            <person name="Aqrawi P."/>
            <person name="Bretschneider A."/>
            <person name="Bryant W.B."/>
            <person name="Bucks S."/>
            <person name="Chao H."/>
            <person name="Chevignon G."/>
            <person name="Christen J.M."/>
            <person name="Clarke D.F."/>
            <person name="Dittmer N.T."/>
            <person name="Ferguson L.C.F."/>
            <person name="Garavelou S."/>
            <person name="Gordon K.H.J."/>
            <person name="Gunaratna R.T."/>
            <person name="Han Y."/>
            <person name="Hauser F."/>
            <person name="He Y."/>
            <person name="Heidel-Fischer H."/>
            <person name="Hirsh A."/>
            <person name="Hu Y."/>
            <person name="Jiang H."/>
            <person name="Kalra D."/>
            <person name="Klinner C."/>
            <person name="Konig C."/>
            <person name="Kovar C."/>
            <person name="Kroll A.R."/>
            <person name="Kuwar S.S."/>
            <person name="Lee S.L."/>
            <person name="Lehman R."/>
            <person name="Li K."/>
            <person name="Li Z."/>
            <person name="Liang H."/>
            <person name="Lovelace S."/>
            <person name="Lu Z."/>
            <person name="Mansfield J.H."/>
            <person name="McCulloch K.J."/>
            <person name="Mathew T."/>
            <person name="Morton B."/>
            <person name="Muzny D.M."/>
            <person name="Neunemann D."/>
            <person name="Ongeri F."/>
            <person name="Pauchet Y."/>
            <person name="Pu L.L."/>
            <person name="Pyrousis I."/>
            <person name="Rao X.J."/>
            <person name="Redding A."/>
            <person name="Roesel C."/>
            <person name="Sanchez-Gracia A."/>
            <person name="Schaack S."/>
            <person name="Shukla A."/>
            <person name="Tetreau G."/>
            <person name="Wang Y."/>
            <person name="Xiong G.H."/>
            <person name="Traut W."/>
            <person name="Walsh T.K."/>
            <person name="Worley K.C."/>
            <person name="Wu D."/>
            <person name="Wu W."/>
            <person name="Wu Y.Q."/>
            <person name="Zhang X."/>
            <person name="Zou Z."/>
            <person name="Zucker H."/>
            <person name="Briscoe A.D."/>
            <person name="Burmester T."/>
            <person name="Clem R.J."/>
            <person name="Feyereisen R."/>
            <person name="Grimmelikhuijzen C.J.P."/>
            <person name="Hamodrakas S.J."/>
            <person name="Hansson B.S."/>
            <person name="Huguet E."/>
            <person name="Jermiin L.S."/>
            <person name="Lan Q."/>
            <person name="Lehman H.K."/>
            <person name="Lorenzen M."/>
            <person name="Merzendorfer H."/>
            <person name="Michalopoulos I."/>
            <person name="Morton D.B."/>
            <person name="Muthukrishnan S."/>
            <person name="Oakeshott J.G."/>
            <person name="Palmer W."/>
            <person name="Park Y."/>
            <person name="Passarelli A.L."/>
            <person name="Rozas J."/>
            <person name="Schwartz L.M."/>
            <person name="Smith W."/>
            <person name="Southgate A."/>
            <person name="Vilcinskas A."/>
            <person name="Vogt R."/>
            <person name="Wang P."/>
            <person name="Werren J."/>
            <person name="Yu X.Q."/>
            <person name="Zhou J.J."/>
            <person name="Brown S.J."/>
            <person name="Scherer S.E."/>
            <person name="Richards S."/>
            <person name="Blissard G.W."/>
        </authorList>
    </citation>
    <scope>NUCLEOTIDE SEQUENCE</scope>
</reference>
<dbReference type="PROSITE" id="PS51257">
    <property type="entry name" value="PROKAR_LIPOPROTEIN"/>
    <property type="match status" value="1"/>
</dbReference>
<dbReference type="GO" id="GO:0005576">
    <property type="term" value="C:extracellular region"/>
    <property type="evidence" value="ECO:0007669"/>
    <property type="project" value="InterPro"/>
</dbReference>